<evidence type="ECO:0000313" key="2">
    <source>
        <dbReference type="EMBL" id="MED6223733.1"/>
    </source>
</evidence>
<organism evidence="2 3">
    <name type="scientific">Stylosanthes scabra</name>
    <dbReference type="NCBI Taxonomy" id="79078"/>
    <lineage>
        <taxon>Eukaryota</taxon>
        <taxon>Viridiplantae</taxon>
        <taxon>Streptophyta</taxon>
        <taxon>Embryophyta</taxon>
        <taxon>Tracheophyta</taxon>
        <taxon>Spermatophyta</taxon>
        <taxon>Magnoliopsida</taxon>
        <taxon>eudicotyledons</taxon>
        <taxon>Gunneridae</taxon>
        <taxon>Pentapetalae</taxon>
        <taxon>rosids</taxon>
        <taxon>fabids</taxon>
        <taxon>Fabales</taxon>
        <taxon>Fabaceae</taxon>
        <taxon>Papilionoideae</taxon>
        <taxon>50 kb inversion clade</taxon>
        <taxon>dalbergioids sensu lato</taxon>
        <taxon>Dalbergieae</taxon>
        <taxon>Pterocarpus clade</taxon>
        <taxon>Stylosanthes</taxon>
    </lineage>
</organism>
<feature type="compositionally biased region" description="Basic and acidic residues" evidence="1">
    <location>
        <begin position="55"/>
        <end position="75"/>
    </location>
</feature>
<feature type="region of interest" description="Disordered" evidence="1">
    <location>
        <begin position="1"/>
        <end position="24"/>
    </location>
</feature>
<dbReference type="EMBL" id="JASCZI010272883">
    <property type="protein sequence ID" value="MED6223733.1"/>
    <property type="molecule type" value="Genomic_DNA"/>
</dbReference>
<keyword evidence="3" id="KW-1185">Reference proteome</keyword>
<evidence type="ECO:0000256" key="1">
    <source>
        <dbReference type="SAM" id="MobiDB-lite"/>
    </source>
</evidence>
<feature type="compositionally biased region" description="Polar residues" evidence="1">
    <location>
        <begin position="1"/>
        <end position="10"/>
    </location>
</feature>
<protein>
    <submittedName>
        <fullName evidence="2">Uncharacterized protein</fullName>
    </submittedName>
</protein>
<feature type="compositionally biased region" description="Low complexity" evidence="1">
    <location>
        <begin position="11"/>
        <end position="21"/>
    </location>
</feature>
<accession>A0ABU6ZNZ9</accession>
<dbReference type="Proteomes" id="UP001341840">
    <property type="component" value="Unassembled WGS sequence"/>
</dbReference>
<proteinExistence type="predicted"/>
<comment type="caution">
    <text evidence="2">The sequence shown here is derived from an EMBL/GenBank/DDBJ whole genome shotgun (WGS) entry which is preliminary data.</text>
</comment>
<evidence type="ECO:0000313" key="3">
    <source>
        <dbReference type="Proteomes" id="UP001341840"/>
    </source>
</evidence>
<feature type="region of interest" description="Disordered" evidence="1">
    <location>
        <begin position="49"/>
        <end position="91"/>
    </location>
</feature>
<sequence length="239" mass="26345">MLQSSTQRAPSSLSTKGTSSSCHRVASKTLRMLRSWELIPPSECWMYEGDEEENKNEGMEPSVENKEASEEHSKEEEDPEEEVPTSSSLSMVIDDATEDYLHFIKELERSPAYSPIRSGHALVPDSPENASNRQSDVLYPSLGDHCKVRPGVHGFSLLFLLPTSVVGQATSKSLSSAARSCLFCLLIVLLLRHGRGSPNCCFCLLVVDPASWLKILCDFCSSILFAVGRKLSFGHGKHI</sequence>
<name>A0ABU6ZNZ9_9FABA</name>
<reference evidence="2 3" key="1">
    <citation type="journal article" date="2023" name="Plants (Basel)">
        <title>Bridging the Gap: Combining Genomics and Transcriptomics Approaches to Understand Stylosanthes scabra, an Orphan Legume from the Brazilian Caatinga.</title>
        <authorList>
            <person name="Ferreira-Neto J.R.C."/>
            <person name="da Silva M.D."/>
            <person name="Binneck E."/>
            <person name="de Melo N.F."/>
            <person name="da Silva R.H."/>
            <person name="de Melo A.L.T.M."/>
            <person name="Pandolfi V."/>
            <person name="Bustamante F.O."/>
            <person name="Brasileiro-Vidal A.C."/>
            <person name="Benko-Iseppon A.M."/>
        </authorList>
    </citation>
    <scope>NUCLEOTIDE SEQUENCE [LARGE SCALE GENOMIC DNA]</scope>
    <source>
        <tissue evidence="2">Leaves</tissue>
    </source>
</reference>
<gene>
    <name evidence="2" type="ORF">PIB30_076983</name>
</gene>